<dbReference type="RefSeq" id="WP_079731621.1">
    <property type="nucleotide sequence ID" value="NZ_FVZE01000009.1"/>
</dbReference>
<dbReference type="GO" id="GO:0005886">
    <property type="term" value="C:plasma membrane"/>
    <property type="evidence" value="ECO:0007669"/>
    <property type="project" value="UniProtKB-SubCell"/>
</dbReference>
<reference evidence="9" key="1">
    <citation type="submission" date="2017-02" db="EMBL/GenBank/DDBJ databases">
        <authorList>
            <person name="Varghese N."/>
            <person name="Submissions S."/>
        </authorList>
    </citation>
    <scope>NUCLEOTIDE SEQUENCE [LARGE SCALE GENOMIC DNA]</scope>
    <source>
        <strain evidence="9">SM117</strain>
    </source>
</reference>
<dbReference type="Pfam" id="PF07681">
    <property type="entry name" value="DoxX"/>
    <property type="match status" value="1"/>
</dbReference>
<accession>A0A1U6ILS4</accession>
<proteinExistence type="inferred from homology"/>
<evidence type="ECO:0000256" key="4">
    <source>
        <dbReference type="ARBA" id="ARBA00022692"/>
    </source>
</evidence>
<feature type="transmembrane region" description="Helical" evidence="7">
    <location>
        <begin position="46"/>
        <end position="68"/>
    </location>
</feature>
<evidence type="ECO:0000313" key="8">
    <source>
        <dbReference type="EMBL" id="SLK08961.1"/>
    </source>
</evidence>
<feature type="transmembrane region" description="Helical" evidence="7">
    <location>
        <begin position="7"/>
        <end position="26"/>
    </location>
</feature>
<name>A0A1U6ILS4_9SPHN</name>
<feature type="transmembrane region" description="Helical" evidence="7">
    <location>
        <begin position="75"/>
        <end position="92"/>
    </location>
</feature>
<feature type="transmembrane region" description="Helical" evidence="7">
    <location>
        <begin position="112"/>
        <end position="132"/>
    </location>
</feature>
<comment type="subcellular location">
    <subcellularLocation>
        <location evidence="1">Cell membrane</location>
        <topology evidence="1">Multi-pass membrane protein</topology>
    </subcellularLocation>
</comment>
<dbReference type="InterPro" id="IPR032808">
    <property type="entry name" value="DoxX"/>
</dbReference>
<evidence type="ECO:0000313" key="9">
    <source>
        <dbReference type="Proteomes" id="UP000190989"/>
    </source>
</evidence>
<gene>
    <name evidence="8" type="ORF">SAMN06295987_10949</name>
</gene>
<evidence type="ECO:0000256" key="7">
    <source>
        <dbReference type="SAM" id="Phobius"/>
    </source>
</evidence>
<comment type="similarity">
    <text evidence="2">Belongs to the DoxX family.</text>
</comment>
<evidence type="ECO:0000256" key="1">
    <source>
        <dbReference type="ARBA" id="ARBA00004651"/>
    </source>
</evidence>
<dbReference type="PANTHER" id="PTHR33452">
    <property type="entry name" value="OXIDOREDUCTASE CATD-RELATED"/>
    <property type="match status" value="1"/>
</dbReference>
<dbReference type="Proteomes" id="UP000190989">
    <property type="component" value="Unassembled WGS sequence"/>
</dbReference>
<sequence length="144" mass="15772">MREDRFVRYAPQILGILRIMTALLYMQHGLQKLFKFPDAGHHPEPFQILTLAGIAGILETFGGLSVLLGLFMRPVAFVLCGQMAVAYFLVHLGNNLGRPNGIFPVVNGGDLAILFCFVFLYLFIAGPGAFSIDGRLSAKKGEKS</sequence>
<keyword evidence="9" id="KW-1185">Reference proteome</keyword>
<keyword evidence="4 7" id="KW-0812">Transmembrane</keyword>
<dbReference type="AlphaFoldDB" id="A0A1U6ILS4"/>
<organism evidence="8 9">
    <name type="scientific">Novosphingobium mathurense</name>
    <dbReference type="NCBI Taxonomy" id="428990"/>
    <lineage>
        <taxon>Bacteria</taxon>
        <taxon>Pseudomonadati</taxon>
        <taxon>Pseudomonadota</taxon>
        <taxon>Alphaproteobacteria</taxon>
        <taxon>Sphingomonadales</taxon>
        <taxon>Sphingomonadaceae</taxon>
        <taxon>Novosphingobium</taxon>
    </lineage>
</organism>
<dbReference type="InterPro" id="IPR051907">
    <property type="entry name" value="DoxX-like_oxidoreductase"/>
</dbReference>
<dbReference type="EMBL" id="FVZE01000009">
    <property type="protein sequence ID" value="SLK08961.1"/>
    <property type="molecule type" value="Genomic_DNA"/>
</dbReference>
<dbReference type="PANTHER" id="PTHR33452:SF4">
    <property type="entry name" value="BLL4328 PROTEIN"/>
    <property type="match status" value="1"/>
</dbReference>
<evidence type="ECO:0000256" key="3">
    <source>
        <dbReference type="ARBA" id="ARBA00022475"/>
    </source>
</evidence>
<dbReference type="STRING" id="428990.SAMN06295987_10949"/>
<keyword evidence="5 7" id="KW-1133">Transmembrane helix</keyword>
<evidence type="ECO:0000256" key="6">
    <source>
        <dbReference type="ARBA" id="ARBA00023136"/>
    </source>
</evidence>
<evidence type="ECO:0000256" key="5">
    <source>
        <dbReference type="ARBA" id="ARBA00022989"/>
    </source>
</evidence>
<protein>
    <submittedName>
        <fullName evidence="8">Putative oxidoreductase</fullName>
    </submittedName>
</protein>
<keyword evidence="6 7" id="KW-0472">Membrane</keyword>
<keyword evidence="3" id="KW-1003">Cell membrane</keyword>
<evidence type="ECO:0000256" key="2">
    <source>
        <dbReference type="ARBA" id="ARBA00006679"/>
    </source>
</evidence>